<dbReference type="PROSITE" id="PS00072">
    <property type="entry name" value="ACYL_COA_DH_1"/>
    <property type="match status" value="1"/>
</dbReference>
<evidence type="ECO:0000256" key="5">
    <source>
        <dbReference type="ARBA" id="ARBA00022827"/>
    </source>
</evidence>
<dbReference type="OrthoDB" id="2769798at2"/>
<name>E6SD66_INTC7</name>
<dbReference type="PIRSF" id="PIRSF016578">
    <property type="entry name" value="HsaA"/>
    <property type="match status" value="1"/>
</dbReference>
<keyword evidence="4 7" id="KW-0285">Flavoprotein</keyword>
<evidence type="ECO:0000256" key="1">
    <source>
        <dbReference type="ARBA" id="ARBA00001974"/>
    </source>
</evidence>
<dbReference type="InterPro" id="IPR006091">
    <property type="entry name" value="Acyl-CoA_Oxase/DH_mid-dom"/>
</dbReference>
<evidence type="ECO:0000256" key="6">
    <source>
        <dbReference type="ARBA" id="ARBA00023002"/>
    </source>
</evidence>
<dbReference type="GO" id="GO:0005737">
    <property type="term" value="C:cytoplasm"/>
    <property type="evidence" value="ECO:0007669"/>
    <property type="project" value="TreeGrafter"/>
</dbReference>
<dbReference type="PROSITE" id="PS00073">
    <property type="entry name" value="ACYL_COA_DH_2"/>
    <property type="match status" value="1"/>
</dbReference>
<dbReference type="Gene3D" id="1.10.540.10">
    <property type="entry name" value="Acyl-CoA dehydrogenase/oxidase, N-terminal domain"/>
    <property type="match status" value="1"/>
</dbReference>
<evidence type="ECO:0000259" key="10">
    <source>
        <dbReference type="Pfam" id="PF02771"/>
    </source>
</evidence>
<dbReference type="Proteomes" id="UP000008914">
    <property type="component" value="Chromosome"/>
</dbReference>
<dbReference type="STRING" id="710696.Intca_3200"/>
<comment type="similarity">
    <text evidence="2 7">Belongs to the acyl-CoA dehydrogenase family.</text>
</comment>
<dbReference type="GO" id="GO:0003995">
    <property type="term" value="F:acyl-CoA dehydrogenase activity"/>
    <property type="evidence" value="ECO:0007669"/>
    <property type="project" value="InterPro"/>
</dbReference>
<dbReference type="SUPFAM" id="SSF56645">
    <property type="entry name" value="Acyl-CoA dehydrogenase NM domain-like"/>
    <property type="match status" value="1"/>
</dbReference>
<dbReference type="InterPro" id="IPR009100">
    <property type="entry name" value="AcylCoA_DH/oxidase_NM_dom_sf"/>
</dbReference>
<keyword evidence="5 7" id="KW-0274">FAD</keyword>
<dbReference type="InterPro" id="IPR046373">
    <property type="entry name" value="Acyl-CoA_Oxase/DH_mid-dom_sf"/>
</dbReference>
<gene>
    <name evidence="11" type="ordered locus">Intca_3200</name>
</gene>
<evidence type="ECO:0000259" key="8">
    <source>
        <dbReference type="Pfam" id="PF00441"/>
    </source>
</evidence>
<dbReference type="Gene3D" id="2.40.110.10">
    <property type="entry name" value="Butyryl-CoA Dehydrogenase, subunit A, domain 2"/>
    <property type="match status" value="1"/>
</dbReference>
<dbReference type="InterPro" id="IPR006089">
    <property type="entry name" value="Acyl-CoA_DH_CS"/>
</dbReference>
<evidence type="ECO:0000256" key="7">
    <source>
        <dbReference type="RuleBase" id="RU362125"/>
    </source>
</evidence>
<dbReference type="PANTHER" id="PTHR48083:SF2">
    <property type="entry name" value="MEDIUM-CHAIN SPECIFIC ACYL-COA DEHYDROGENASE, MITOCHONDRIAL"/>
    <property type="match status" value="1"/>
</dbReference>
<dbReference type="SUPFAM" id="SSF47203">
    <property type="entry name" value="Acyl-CoA dehydrogenase C-terminal domain-like"/>
    <property type="match status" value="1"/>
</dbReference>
<evidence type="ECO:0000313" key="11">
    <source>
        <dbReference type="EMBL" id="ADU49684.1"/>
    </source>
</evidence>
<keyword evidence="12" id="KW-1185">Reference proteome</keyword>
<evidence type="ECO:0000256" key="4">
    <source>
        <dbReference type="ARBA" id="ARBA00022630"/>
    </source>
</evidence>
<dbReference type="Gene3D" id="1.20.140.10">
    <property type="entry name" value="Butyryl-CoA Dehydrogenase, subunit A, domain 3"/>
    <property type="match status" value="1"/>
</dbReference>
<evidence type="ECO:0000259" key="9">
    <source>
        <dbReference type="Pfam" id="PF02770"/>
    </source>
</evidence>
<organism evidence="11 12">
    <name type="scientific">Intrasporangium calvum (strain ATCC 23552 / DSM 43043 / JCM 3097 / NBRC 12989 / NCIMB 10167 / NRRL B-3866 / 7 KIP)</name>
    <dbReference type="NCBI Taxonomy" id="710696"/>
    <lineage>
        <taxon>Bacteria</taxon>
        <taxon>Bacillati</taxon>
        <taxon>Actinomycetota</taxon>
        <taxon>Actinomycetes</taxon>
        <taxon>Micrococcales</taxon>
        <taxon>Intrasporangiaceae</taxon>
        <taxon>Intrasporangium</taxon>
    </lineage>
</organism>
<dbReference type="eggNOG" id="COG1960">
    <property type="taxonomic scope" value="Bacteria"/>
</dbReference>
<dbReference type="HOGENOM" id="CLU_018204_0_2_11"/>
<dbReference type="FunFam" id="2.40.110.10:FF:000002">
    <property type="entry name" value="Acyl-CoA dehydrogenase fadE12"/>
    <property type="match status" value="1"/>
</dbReference>
<reference evidence="11 12" key="1">
    <citation type="journal article" date="2010" name="Stand. Genomic Sci.">
        <title>Complete genome sequence of Intrasporangium calvum type strain (7 KIP).</title>
        <authorList>
            <person name="Del Rio T.G."/>
            <person name="Chertkov O."/>
            <person name="Yasawong M."/>
            <person name="Lucas S."/>
            <person name="Deshpande S."/>
            <person name="Cheng J.F."/>
            <person name="Detter C."/>
            <person name="Tapia R."/>
            <person name="Han C."/>
            <person name="Goodwin L."/>
            <person name="Pitluck S."/>
            <person name="Liolios K."/>
            <person name="Ivanova N."/>
            <person name="Mavromatis K."/>
            <person name="Pati A."/>
            <person name="Chen A."/>
            <person name="Palaniappan K."/>
            <person name="Land M."/>
            <person name="Hauser L."/>
            <person name="Chang Y.J."/>
            <person name="Jeffries C.D."/>
            <person name="Rohde M."/>
            <person name="Pukall R."/>
            <person name="Sikorski J."/>
            <person name="Goker M."/>
            <person name="Woyke T."/>
            <person name="Bristow J."/>
            <person name="Eisen J.A."/>
            <person name="Markowitz V."/>
            <person name="Hugenholtz P."/>
            <person name="Kyrpides N.C."/>
            <person name="Klenk H.P."/>
            <person name="Lapidus A."/>
        </authorList>
    </citation>
    <scope>NUCLEOTIDE SEQUENCE [LARGE SCALE GENOMIC DNA]</scope>
    <source>
        <strain evidence="12">ATCC 23552 / DSM 43043 / JCM 3097 / NBRC 12989 / 7 KIP</strain>
    </source>
</reference>
<dbReference type="PANTHER" id="PTHR48083">
    <property type="entry name" value="MEDIUM-CHAIN SPECIFIC ACYL-COA DEHYDROGENASE, MITOCHONDRIAL-RELATED"/>
    <property type="match status" value="1"/>
</dbReference>
<dbReference type="FunFam" id="1.20.140.10:FF:000001">
    <property type="entry name" value="Acyl-CoA dehydrogenase"/>
    <property type="match status" value="1"/>
</dbReference>
<dbReference type="InterPro" id="IPR037069">
    <property type="entry name" value="AcylCoA_DH/ox_N_sf"/>
</dbReference>
<accession>E6SD66</accession>
<feature type="domain" description="Acyl-CoA oxidase/dehydrogenase middle" evidence="9">
    <location>
        <begin position="125"/>
        <end position="217"/>
    </location>
</feature>
<feature type="domain" description="Acyl-CoA dehydrogenase/oxidase C-terminal" evidence="8">
    <location>
        <begin position="229"/>
        <end position="378"/>
    </location>
</feature>
<dbReference type="AlphaFoldDB" id="E6SD66"/>
<dbReference type="GO" id="GO:0033539">
    <property type="term" value="P:fatty acid beta-oxidation using acyl-CoA dehydrogenase"/>
    <property type="evidence" value="ECO:0007669"/>
    <property type="project" value="TreeGrafter"/>
</dbReference>
<dbReference type="Pfam" id="PF02770">
    <property type="entry name" value="Acyl-CoA_dh_M"/>
    <property type="match status" value="1"/>
</dbReference>
<dbReference type="InterPro" id="IPR036250">
    <property type="entry name" value="AcylCo_DH-like_C"/>
</dbReference>
<proteinExistence type="inferred from homology"/>
<dbReference type="GO" id="GO:0050660">
    <property type="term" value="F:flavin adenine dinucleotide binding"/>
    <property type="evidence" value="ECO:0007669"/>
    <property type="project" value="InterPro"/>
</dbReference>
<dbReference type="EMBL" id="CP002343">
    <property type="protein sequence ID" value="ADU49684.1"/>
    <property type="molecule type" value="Genomic_DNA"/>
</dbReference>
<evidence type="ECO:0000313" key="12">
    <source>
        <dbReference type="Proteomes" id="UP000008914"/>
    </source>
</evidence>
<keyword evidence="6 7" id="KW-0560">Oxidoreductase</keyword>
<feature type="domain" description="Acyl-CoA dehydrogenase/oxidase N-terminal" evidence="10">
    <location>
        <begin position="7"/>
        <end position="121"/>
    </location>
</feature>
<protein>
    <recommendedName>
        <fullName evidence="3">Medium-chain specific acyl-CoA dehydrogenase, mitochondrial</fullName>
    </recommendedName>
</protein>
<sequence length="389" mass="43901">MDLELTGEEREIRDWVRTFVRREIMPMEPEVLARERRGERGLRPDELTSLQRKAKDAGFFGIQTPEAYGGMALGAVMTALIEMELGRSFVQFRFGGDADNILYVANDEQRATYLVPTINGERKSCFAITEPGAGSDARAIRTTARRDGDEWVIRGEKTFITGGDEADFVMVFAVTDREKGADGGVTCFLVDRERGWQSRPIDTMGEWGPASLVFDDVRVPHSSILGEEGNGFELAMRWIGKGRYLLPARALGACERLVEMGMDHARTRVTFSKPIAERQAIQWMIADSAVEIEALRWLVLSAAWQVDRGLDSRQAQSMAKLYGGIKANEIVDRVLQMHGGMGYTRELPIERWYRELRLLRIYEGTDEIQRRTIARNLLRGHASVRGHLG</sequence>
<dbReference type="InterPro" id="IPR013786">
    <property type="entry name" value="AcylCoA_DH/ox_N"/>
</dbReference>
<evidence type="ECO:0000256" key="2">
    <source>
        <dbReference type="ARBA" id="ARBA00009347"/>
    </source>
</evidence>
<dbReference type="KEGG" id="ica:Intca_3200"/>
<dbReference type="Pfam" id="PF00441">
    <property type="entry name" value="Acyl-CoA_dh_1"/>
    <property type="match status" value="1"/>
</dbReference>
<dbReference type="InterPro" id="IPR009075">
    <property type="entry name" value="AcylCo_DH/oxidase_C"/>
</dbReference>
<dbReference type="Pfam" id="PF02771">
    <property type="entry name" value="Acyl-CoA_dh_N"/>
    <property type="match status" value="1"/>
</dbReference>
<evidence type="ECO:0000256" key="3">
    <source>
        <dbReference type="ARBA" id="ARBA00019125"/>
    </source>
</evidence>
<dbReference type="RefSeq" id="WP_013493996.1">
    <property type="nucleotide sequence ID" value="NC_014830.1"/>
</dbReference>
<dbReference type="InterPro" id="IPR050741">
    <property type="entry name" value="Acyl-CoA_dehydrogenase"/>
</dbReference>
<comment type="cofactor">
    <cofactor evidence="1 7">
        <name>FAD</name>
        <dbReference type="ChEBI" id="CHEBI:57692"/>
    </cofactor>
</comment>